<dbReference type="SMART" id="SM00225">
    <property type="entry name" value="BTB"/>
    <property type="match status" value="1"/>
</dbReference>
<dbReference type="InterPro" id="IPR011333">
    <property type="entry name" value="SKP1/BTB/POZ_sf"/>
</dbReference>
<dbReference type="EMBL" id="PQXI01000043">
    <property type="protein sequence ID" value="TGO27357.1"/>
    <property type="molecule type" value="Genomic_DNA"/>
</dbReference>
<keyword evidence="3" id="KW-1185">Reference proteome</keyword>
<gene>
    <name evidence="2" type="ORF">BPAE_0043g00300</name>
</gene>
<dbReference type="SUPFAM" id="SSF54695">
    <property type="entry name" value="POZ domain"/>
    <property type="match status" value="1"/>
</dbReference>
<dbReference type="Pfam" id="PF00651">
    <property type="entry name" value="BTB"/>
    <property type="match status" value="1"/>
</dbReference>
<feature type="domain" description="BTB" evidence="1">
    <location>
        <begin position="17"/>
        <end position="86"/>
    </location>
</feature>
<dbReference type="Proteomes" id="UP000297910">
    <property type="component" value="Unassembled WGS sequence"/>
</dbReference>
<organism evidence="2 3">
    <name type="scientific">Botrytis paeoniae</name>
    <dbReference type="NCBI Taxonomy" id="278948"/>
    <lineage>
        <taxon>Eukaryota</taxon>
        <taxon>Fungi</taxon>
        <taxon>Dikarya</taxon>
        <taxon>Ascomycota</taxon>
        <taxon>Pezizomycotina</taxon>
        <taxon>Leotiomycetes</taxon>
        <taxon>Helotiales</taxon>
        <taxon>Sclerotiniaceae</taxon>
        <taxon>Botrytis</taxon>
    </lineage>
</organism>
<name>A0A4Z1FZX2_9HELO</name>
<evidence type="ECO:0000313" key="3">
    <source>
        <dbReference type="Proteomes" id="UP000297910"/>
    </source>
</evidence>
<dbReference type="PANTHER" id="PTHR47843:SF7">
    <property type="entry name" value="BTB DOMAIN-CONTAINING PROTEIN"/>
    <property type="match status" value="1"/>
</dbReference>
<evidence type="ECO:0000313" key="2">
    <source>
        <dbReference type="EMBL" id="TGO27357.1"/>
    </source>
</evidence>
<protein>
    <recommendedName>
        <fullName evidence="1">BTB domain-containing protein</fullName>
    </recommendedName>
</protein>
<sequence>MSILSKPPLMTPEALNETVILYVGSKRKKYIVHKKILCDQSEFFNAGFNNGFKEATNGEMYLPEDDPATFADLIEYFYRGTLPYTDKTTTRPMQELYCLAEKICMPLLMDKLMDAIMEAHAEKNNVGFDADRTQSIYENTHSTSKLRLYASATLAFNTHFDFNNTVDFGTYLPLSKTCPEIFTDVFRITYVHRLSLMNFNSPLNGVKDAFGPCGFHVHSSDGACHKKVGRSTKLDFGNWRSRNYEVRW</sequence>
<accession>A0A4Z1FZX2</accession>
<reference evidence="2 3" key="1">
    <citation type="submission" date="2017-12" db="EMBL/GenBank/DDBJ databases">
        <title>Comparative genomics of Botrytis spp.</title>
        <authorList>
            <person name="Valero-Jimenez C.A."/>
            <person name="Tapia P."/>
            <person name="Veloso J."/>
            <person name="Silva-Moreno E."/>
            <person name="Staats M."/>
            <person name="Valdes J.H."/>
            <person name="Van Kan J.A.L."/>
        </authorList>
    </citation>
    <scope>NUCLEOTIDE SEQUENCE [LARGE SCALE GENOMIC DNA]</scope>
    <source>
        <strain evidence="2 3">Bp0003</strain>
    </source>
</reference>
<comment type="caution">
    <text evidence="2">The sequence shown here is derived from an EMBL/GenBank/DDBJ whole genome shotgun (WGS) entry which is preliminary data.</text>
</comment>
<dbReference type="PANTHER" id="PTHR47843">
    <property type="entry name" value="BTB DOMAIN-CONTAINING PROTEIN-RELATED"/>
    <property type="match status" value="1"/>
</dbReference>
<dbReference type="CDD" id="cd18186">
    <property type="entry name" value="BTB_POZ_ZBTB_KLHL-like"/>
    <property type="match status" value="1"/>
</dbReference>
<evidence type="ECO:0000259" key="1">
    <source>
        <dbReference type="PROSITE" id="PS50097"/>
    </source>
</evidence>
<dbReference type="Gene3D" id="3.30.710.10">
    <property type="entry name" value="Potassium Channel Kv1.1, Chain A"/>
    <property type="match status" value="1"/>
</dbReference>
<dbReference type="InterPro" id="IPR000210">
    <property type="entry name" value="BTB/POZ_dom"/>
</dbReference>
<dbReference type="AlphaFoldDB" id="A0A4Z1FZX2"/>
<proteinExistence type="predicted"/>
<dbReference type="PROSITE" id="PS50097">
    <property type="entry name" value="BTB"/>
    <property type="match status" value="1"/>
</dbReference>